<evidence type="ECO:0000256" key="10">
    <source>
        <dbReference type="ARBA" id="ARBA00022796"/>
    </source>
</evidence>
<keyword evidence="4 19" id="KW-1003">Cell membrane</keyword>
<dbReference type="SFLD" id="SFLDF00027">
    <property type="entry name" value="p-type_atpase"/>
    <property type="match status" value="1"/>
</dbReference>
<sequence>MAKYKNKLTAAAFLLIVAGFAAGWFGFAGVKTAALVVATVLAGTPIFLKAVQSVRMRVFSIDVLVTIAVVGAVYLQEFTESSVVTFLFLFGDFLEARTLEKTRSSLRKLVDMAPQEATVVRDGDEVTVPVEEVVIGDRVIIRPGGKVPVDGSIVSGQADLSEAAVTGEAVPVGKALGDAVYSGTIVDNGYIEIVAEKVGDDTTFAKIIELVEEAQESKSKAEKFLDSFAAYYTPAIMVLAVLVFIVTRDLKLAITFLVIACPGALVIGAPVSSVAGIGNGAKHGVLIKGGEIMDTLSKVDTVVFDKTGTLTKGKPEVTDVKVFGKMNVEELLRLIGTAETISEHHLGRVIVKEAKARDLALGAEVENGEVVKGHGVRAVVDGVALVIGNRALLELAGVPLAGEAAEYAVEREKAGNMAVFAAVDGELAGIISIADQIRDDAREALAELRKNGVRKMIMLTGDNRHTAELVAAQLGMDEFVAEMLPEQKAAFVKRLKDEGRVVAMAGDGINDAPAIATADIGLAMGEGGTDISMETAGVVLMADKLGQLSHAYSLAKATIRNMKQNTAFAIGTAVVLLIGVLYGSVHLASGMFIHEASVVLVILNAMRLIRFGAGSRFWFRFGGKIAGGRAGGVEAVSR</sequence>
<keyword evidence="11 19" id="KW-0067">ATP-binding</keyword>
<keyword evidence="8 19" id="KW-0479">Metal-binding</keyword>
<evidence type="ECO:0000256" key="3">
    <source>
        <dbReference type="ARBA" id="ARBA00022448"/>
    </source>
</evidence>
<dbReference type="GO" id="GO:0005886">
    <property type="term" value="C:plasma membrane"/>
    <property type="evidence" value="ECO:0007669"/>
    <property type="project" value="UniProtKB-SubCell"/>
</dbReference>
<dbReference type="RefSeq" id="WP_118921327.1">
    <property type="nucleotide sequence ID" value="NZ_QWEG01000008.1"/>
</dbReference>
<feature type="transmembrane region" description="Helical" evidence="19">
    <location>
        <begin position="566"/>
        <end position="585"/>
    </location>
</feature>
<dbReference type="PRINTS" id="PR00941">
    <property type="entry name" value="CDATPASE"/>
</dbReference>
<evidence type="ECO:0000256" key="9">
    <source>
        <dbReference type="ARBA" id="ARBA00022741"/>
    </source>
</evidence>
<keyword evidence="3" id="KW-0813">Transport</keyword>
<evidence type="ECO:0000313" key="22">
    <source>
        <dbReference type="Proteomes" id="UP000284416"/>
    </source>
</evidence>
<dbReference type="InterPro" id="IPR051014">
    <property type="entry name" value="Cation_Transport_ATPase_IB"/>
</dbReference>
<keyword evidence="15" id="KW-0406">Ion transport</keyword>
<dbReference type="GO" id="GO:0016887">
    <property type="term" value="F:ATP hydrolysis activity"/>
    <property type="evidence" value="ECO:0007669"/>
    <property type="project" value="InterPro"/>
</dbReference>
<dbReference type="EMBL" id="QWEG01000008">
    <property type="protein sequence ID" value="RHW38994.1"/>
    <property type="molecule type" value="Genomic_DNA"/>
</dbReference>
<dbReference type="NCBIfam" id="TIGR01525">
    <property type="entry name" value="ATPase-IB_hvy"/>
    <property type="match status" value="1"/>
</dbReference>
<dbReference type="NCBIfam" id="TIGR01494">
    <property type="entry name" value="ATPase_P-type"/>
    <property type="match status" value="2"/>
</dbReference>
<evidence type="ECO:0000259" key="20">
    <source>
        <dbReference type="Pfam" id="PF00122"/>
    </source>
</evidence>
<dbReference type="InterPro" id="IPR023298">
    <property type="entry name" value="ATPase_P-typ_TM_dom_sf"/>
</dbReference>
<accession>A0A417YSM6</accession>
<dbReference type="GO" id="GO:0008551">
    <property type="term" value="F:P-type cadmium transporter activity"/>
    <property type="evidence" value="ECO:0007669"/>
    <property type="project" value="UniProtKB-EC"/>
</dbReference>
<dbReference type="Pfam" id="PF00122">
    <property type="entry name" value="E1-E2_ATPase"/>
    <property type="match status" value="1"/>
</dbReference>
<evidence type="ECO:0000256" key="6">
    <source>
        <dbReference type="ARBA" id="ARBA00022553"/>
    </source>
</evidence>
<keyword evidence="6" id="KW-0597">Phosphoprotein</keyword>
<keyword evidence="5" id="KW-0104">Cadmium</keyword>
<keyword evidence="22" id="KW-1185">Reference proteome</keyword>
<dbReference type="SUPFAM" id="SSF81653">
    <property type="entry name" value="Calcium ATPase, transduction domain A"/>
    <property type="match status" value="1"/>
</dbReference>
<feature type="transmembrane region" description="Helical" evidence="19">
    <location>
        <begin position="228"/>
        <end position="246"/>
    </location>
</feature>
<dbReference type="PROSITE" id="PS00154">
    <property type="entry name" value="ATPASE_E1_E2"/>
    <property type="match status" value="1"/>
</dbReference>
<evidence type="ECO:0000256" key="5">
    <source>
        <dbReference type="ARBA" id="ARBA00022539"/>
    </source>
</evidence>
<gene>
    <name evidence="21" type="ORF">D1B31_13595</name>
</gene>
<feature type="transmembrane region" description="Helical" evidence="19">
    <location>
        <begin position="58"/>
        <end position="75"/>
    </location>
</feature>
<keyword evidence="14" id="KW-0186">Copper</keyword>
<dbReference type="Gene3D" id="3.40.50.1000">
    <property type="entry name" value="HAD superfamily/HAD-like"/>
    <property type="match status" value="1"/>
</dbReference>
<dbReference type="SFLD" id="SFLDG00002">
    <property type="entry name" value="C1.7:_P-type_atpase_like"/>
    <property type="match status" value="1"/>
</dbReference>
<evidence type="ECO:0000313" key="21">
    <source>
        <dbReference type="EMBL" id="RHW38994.1"/>
    </source>
</evidence>
<dbReference type="InterPro" id="IPR023299">
    <property type="entry name" value="ATPase_P-typ_cyto_dom_N"/>
</dbReference>
<keyword evidence="10" id="KW-0187">Copper transport</keyword>
<dbReference type="EC" id="7.2.2.21" evidence="17"/>
<dbReference type="AlphaFoldDB" id="A0A417YSM6"/>
<feature type="transmembrane region" description="Helical" evidence="19">
    <location>
        <begin position="591"/>
        <end position="609"/>
    </location>
</feature>
<dbReference type="Gene3D" id="3.40.1110.10">
    <property type="entry name" value="Calcium-transporting ATPase, cytoplasmic domain N"/>
    <property type="match status" value="2"/>
</dbReference>
<feature type="transmembrane region" description="Helical" evidence="19">
    <location>
        <begin position="252"/>
        <end position="278"/>
    </location>
</feature>
<dbReference type="SFLD" id="SFLDS00003">
    <property type="entry name" value="Haloacid_Dehalogenase"/>
    <property type="match status" value="1"/>
</dbReference>
<dbReference type="InterPro" id="IPR036412">
    <property type="entry name" value="HAD-like_sf"/>
</dbReference>
<evidence type="ECO:0000256" key="16">
    <source>
        <dbReference type="ARBA" id="ARBA00023136"/>
    </source>
</evidence>
<evidence type="ECO:0000256" key="18">
    <source>
        <dbReference type="ARBA" id="ARBA00049338"/>
    </source>
</evidence>
<dbReference type="InterPro" id="IPR027256">
    <property type="entry name" value="P-typ_ATPase_IB"/>
</dbReference>
<dbReference type="InterPro" id="IPR018303">
    <property type="entry name" value="ATPase_P-typ_P_site"/>
</dbReference>
<comment type="caution">
    <text evidence="21">The sequence shown here is derived from an EMBL/GenBank/DDBJ whole genome shotgun (WGS) entry which is preliminary data.</text>
</comment>
<dbReference type="InterPro" id="IPR044492">
    <property type="entry name" value="P_typ_ATPase_HD_dom"/>
</dbReference>
<evidence type="ECO:0000256" key="7">
    <source>
        <dbReference type="ARBA" id="ARBA00022692"/>
    </source>
</evidence>
<keyword evidence="13 19" id="KW-1133">Transmembrane helix</keyword>
<protein>
    <recommendedName>
        <fullName evidence="17">Cd(2+)-exporting ATPase</fullName>
        <ecNumber evidence="17">7.2.2.21</ecNumber>
    </recommendedName>
</protein>
<name>A0A417YSM6_9BACI</name>
<dbReference type="InterPro" id="IPR023214">
    <property type="entry name" value="HAD_sf"/>
</dbReference>
<dbReference type="NCBIfam" id="TIGR01511">
    <property type="entry name" value="ATPase-IB1_Cu"/>
    <property type="match status" value="1"/>
</dbReference>
<dbReference type="Proteomes" id="UP000284416">
    <property type="component" value="Unassembled WGS sequence"/>
</dbReference>
<dbReference type="GO" id="GO:0006825">
    <property type="term" value="P:copper ion transport"/>
    <property type="evidence" value="ECO:0007669"/>
    <property type="project" value="UniProtKB-KW"/>
</dbReference>
<evidence type="ECO:0000256" key="14">
    <source>
        <dbReference type="ARBA" id="ARBA00023008"/>
    </source>
</evidence>
<evidence type="ECO:0000256" key="8">
    <source>
        <dbReference type="ARBA" id="ARBA00022723"/>
    </source>
</evidence>
<comment type="similarity">
    <text evidence="2 19">Belongs to the cation transport ATPase (P-type) (TC 3.A.3) family. Type IB subfamily.</text>
</comment>
<evidence type="ECO:0000256" key="17">
    <source>
        <dbReference type="ARBA" id="ARBA00039103"/>
    </source>
</evidence>
<dbReference type="GO" id="GO:0046872">
    <property type="term" value="F:metal ion binding"/>
    <property type="evidence" value="ECO:0007669"/>
    <property type="project" value="UniProtKB-KW"/>
</dbReference>
<evidence type="ECO:0000256" key="15">
    <source>
        <dbReference type="ARBA" id="ARBA00023065"/>
    </source>
</evidence>
<dbReference type="Gene3D" id="2.70.150.10">
    <property type="entry name" value="Calcium-transporting ATPase, cytoplasmic transduction domain A"/>
    <property type="match status" value="1"/>
</dbReference>
<keyword evidence="9 19" id="KW-0547">Nucleotide-binding</keyword>
<dbReference type="InterPro" id="IPR008250">
    <property type="entry name" value="ATPase_P-typ_transduc_dom_A_sf"/>
</dbReference>
<dbReference type="InterPro" id="IPR001757">
    <property type="entry name" value="P_typ_ATPase"/>
</dbReference>
<dbReference type="PRINTS" id="PR00119">
    <property type="entry name" value="CATATPASE"/>
</dbReference>
<evidence type="ECO:0000256" key="4">
    <source>
        <dbReference type="ARBA" id="ARBA00022475"/>
    </source>
</evidence>
<dbReference type="SUPFAM" id="SSF56784">
    <property type="entry name" value="HAD-like"/>
    <property type="match status" value="1"/>
</dbReference>
<dbReference type="Pfam" id="PF00702">
    <property type="entry name" value="Hydrolase"/>
    <property type="match status" value="1"/>
</dbReference>
<organism evidence="21 22">
    <name type="scientific">Neobacillus notoginsengisoli</name>
    <dbReference type="NCBI Taxonomy" id="1578198"/>
    <lineage>
        <taxon>Bacteria</taxon>
        <taxon>Bacillati</taxon>
        <taxon>Bacillota</taxon>
        <taxon>Bacilli</taxon>
        <taxon>Bacillales</taxon>
        <taxon>Bacillaceae</taxon>
        <taxon>Neobacillus</taxon>
    </lineage>
</organism>
<keyword evidence="7 19" id="KW-0812">Transmembrane</keyword>
<dbReference type="CDD" id="cd02079">
    <property type="entry name" value="P-type_ATPase_HM"/>
    <property type="match status" value="1"/>
</dbReference>
<keyword evidence="12" id="KW-1278">Translocase</keyword>
<evidence type="ECO:0000256" key="11">
    <source>
        <dbReference type="ARBA" id="ARBA00022840"/>
    </source>
</evidence>
<dbReference type="SUPFAM" id="SSF81665">
    <property type="entry name" value="Calcium ATPase, transmembrane domain M"/>
    <property type="match status" value="1"/>
</dbReference>
<evidence type="ECO:0000256" key="12">
    <source>
        <dbReference type="ARBA" id="ARBA00022967"/>
    </source>
</evidence>
<comment type="catalytic activity">
    <reaction evidence="18">
        <text>Cd(2+)(in) + ATP + H2O = Cd(2+)(out) + ADP + phosphate + H(+)</text>
        <dbReference type="Rhea" id="RHEA:12132"/>
        <dbReference type="ChEBI" id="CHEBI:15377"/>
        <dbReference type="ChEBI" id="CHEBI:15378"/>
        <dbReference type="ChEBI" id="CHEBI:30616"/>
        <dbReference type="ChEBI" id="CHEBI:43474"/>
        <dbReference type="ChEBI" id="CHEBI:48775"/>
        <dbReference type="ChEBI" id="CHEBI:456216"/>
        <dbReference type="EC" id="7.2.2.21"/>
    </reaction>
</comment>
<dbReference type="InterPro" id="IPR059000">
    <property type="entry name" value="ATPase_P-type_domA"/>
</dbReference>
<evidence type="ECO:0000256" key="2">
    <source>
        <dbReference type="ARBA" id="ARBA00006024"/>
    </source>
</evidence>
<comment type="subcellular location">
    <subcellularLocation>
        <location evidence="1">Cell membrane</location>
        <topology evidence="1">Multi-pass membrane protein</topology>
    </subcellularLocation>
</comment>
<dbReference type="GO" id="GO:0005524">
    <property type="term" value="F:ATP binding"/>
    <property type="evidence" value="ECO:0007669"/>
    <property type="project" value="UniProtKB-UniRule"/>
</dbReference>
<dbReference type="PANTHER" id="PTHR48085">
    <property type="entry name" value="CADMIUM/ZINC-TRANSPORTING ATPASE HMA2-RELATED"/>
    <property type="match status" value="1"/>
</dbReference>
<dbReference type="PANTHER" id="PTHR48085:SF5">
    <property type="entry name" value="CADMIUM_ZINC-TRANSPORTING ATPASE HMA4-RELATED"/>
    <property type="match status" value="1"/>
</dbReference>
<evidence type="ECO:0000256" key="13">
    <source>
        <dbReference type="ARBA" id="ARBA00022989"/>
    </source>
</evidence>
<dbReference type="OrthoDB" id="9813266at2"/>
<reference evidence="21 22" key="1">
    <citation type="journal article" date="2017" name="Int. J. Syst. Evol. Microbiol.">
        <title>Bacillus notoginsengisoli sp. nov., a novel bacterium isolated from the rhizosphere of Panax notoginseng.</title>
        <authorList>
            <person name="Zhang M.Y."/>
            <person name="Cheng J."/>
            <person name="Cai Y."/>
            <person name="Zhang T.Y."/>
            <person name="Wu Y.Y."/>
            <person name="Manikprabhu D."/>
            <person name="Li W.J."/>
            <person name="Zhang Y.X."/>
        </authorList>
    </citation>
    <scope>NUCLEOTIDE SEQUENCE [LARGE SCALE GENOMIC DNA]</scope>
    <source>
        <strain evidence="21 22">JCM 30743</strain>
    </source>
</reference>
<feature type="domain" description="P-type ATPase A" evidence="20">
    <location>
        <begin position="112"/>
        <end position="212"/>
    </location>
</feature>
<proteinExistence type="inferred from homology"/>
<keyword evidence="16 19" id="KW-0472">Membrane</keyword>
<evidence type="ECO:0000256" key="1">
    <source>
        <dbReference type="ARBA" id="ARBA00004651"/>
    </source>
</evidence>
<dbReference type="FunFam" id="2.70.150.10:FF:000020">
    <property type="entry name" value="Copper-exporting P-type ATPase A"/>
    <property type="match status" value="1"/>
</dbReference>
<evidence type="ECO:0000256" key="19">
    <source>
        <dbReference type="RuleBase" id="RU362081"/>
    </source>
</evidence>